<sequence length="42" mass="4763">MDIKTNKKLLNDAINSGCKTVAELALYIKRYGNMHTVHITKD</sequence>
<organism evidence="1">
    <name type="scientific">uncultured Sulfurovum sp</name>
    <dbReference type="NCBI Taxonomy" id="269237"/>
    <lineage>
        <taxon>Bacteria</taxon>
        <taxon>Pseudomonadati</taxon>
        <taxon>Campylobacterota</taxon>
        <taxon>Epsilonproteobacteria</taxon>
        <taxon>Campylobacterales</taxon>
        <taxon>Sulfurovaceae</taxon>
        <taxon>Sulfurovum</taxon>
        <taxon>environmental samples</taxon>
    </lineage>
</organism>
<name>A0A6S6TRH6_9BACT</name>
<accession>A0A6S6TRH6</accession>
<evidence type="ECO:0000313" key="1">
    <source>
        <dbReference type="EMBL" id="CAA6817289.1"/>
    </source>
</evidence>
<protein>
    <submittedName>
        <fullName evidence="1">Uncharacterized protein</fullName>
    </submittedName>
</protein>
<gene>
    <name evidence="1" type="ORF">HELGO_WM4751</name>
</gene>
<dbReference type="EMBL" id="CACVAU010000052">
    <property type="protein sequence ID" value="CAA6817289.1"/>
    <property type="molecule type" value="Genomic_DNA"/>
</dbReference>
<dbReference type="AlphaFoldDB" id="A0A6S6TRH6"/>
<proteinExistence type="predicted"/>
<reference evidence="1" key="1">
    <citation type="submission" date="2020-01" db="EMBL/GenBank/DDBJ databases">
        <authorList>
            <person name="Meier V. D."/>
            <person name="Meier V D."/>
        </authorList>
    </citation>
    <scope>NUCLEOTIDE SEQUENCE</scope>
    <source>
        <strain evidence="1">HLG_WM_MAG_05</strain>
    </source>
</reference>